<dbReference type="RefSeq" id="XP_049147486.1">
    <property type="nucleotide sequence ID" value="XM_049290341.1"/>
</dbReference>
<dbReference type="InterPro" id="IPR021858">
    <property type="entry name" value="Fun_TF"/>
</dbReference>
<dbReference type="GO" id="GO:0008270">
    <property type="term" value="F:zinc ion binding"/>
    <property type="evidence" value="ECO:0007669"/>
    <property type="project" value="InterPro"/>
</dbReference>
<keyword evidence="6" id="KW-1185">Reference proteome</keyword>
<evidence type="ECO:0000256" key="2">
    <source>
        <dbReference type="ARBA" id="ARBA00023242"/>
    </source>
</evidence>
<dbReference type="InterPro" id="IPR001138">
    <property type="entry name" value="Zn2Cys6_DnaBD"/>
</dbReference>
<dbReference type="Pfam" id="PF00172">
    <property type="entry name" value="Zn_clus"/>
    <property type="match status" value="1"/>
</dbReference>
<reference evidence="5" key="1">
    <citation type="journal article" date="2021" name="Mol. Plant Microbe Interact.">
        <title>Complete Genome Sequence of the Plant-Pathogenic Fungus Colletotrichum lupini.</title>
        <authorList>
            <person name="Baroncelli R."/>
            <person name="Pensec F."/>
            <person name="Da Lio D."/>
            <person name="Boufleur T."/>
            <person name="Vicente I."/>
            <person name="Sarrocco S."/>
            <person name="Picot A."/>
            <person name="Baraldi E."/>
            <person name="Sukno S."/>
            <person name="Thon M."/>
            <person name="Le Floch G."/>
        </authorList>
    </citation>
    <scope>NUCLEOTIDE SEQUENCE</scope>
    <source>
        <strain evidence="5">IMI 504893</strain>
    </source>
</reference>
<dbReference type="GO" id="GO:0005634">
    <property type="term" value="C:nucleus"/>
    <property type="evidence" value="ECO:0007669"/>
    <property type="project" value="UniProtKB-SubCell"/>
</dbReference>
<feature type="compositionally biased region" description="Low complexity" evidence="3">
    <location>
        <begin position="178"/>
        <end position="189"/>
    </location>
</feature>
<dbReference type="Pfam" id="PF11951">
    <property type="entry name" value="Fungal_trans_2"/>
    <property type="match status" value="1"/>
</dbReference>
<sequence length="631" mass="69172">MWGHEMHELLLGFQIETSVPSYRFLSDGICVPVTSATESTLHDSCHHNLEQQQQQANSVTAISFPIDNLPTVHRAGALDCTCGYLQPAAMSRIEMLNAPTKPCHNCRRRRLRCDRSYPHCHKCTVGGQECLGYGKLFRWTEGVASRGKLAGKTSITFSADTTTALVPTSRTSTFELKPSASSSPASSASGLQPQDPPASAESAENDSTALVVSAVRPAGTETQSAPWTLVDPLFQGVEHHYRHYLSYFTTRVCRDLVSWDLPDRNPFRSLIPLTKAHPLLQHIIVAASAAHMSNLSRALSSDPESDLNARQALTDALVAKHKALRLLSSALQDIGGVGGDVVLASVLFFVNVELIESGHGGWKPHLEGAGRIMTLLSPASTADVALRDYVMSDCFIYYILASAFNQETPTAKSYYQASQASAVLGRAAANSYLCCPPDVLQILLAASQLSNQPTDDLESAASIAQAAAQLLEQALSFDTHDWAYEPRTISYFKHIPVESRIHAGSAHRLAACLYILHALPSASILVPVDRDELDSQMFYHLSCIHDEDPNFKATCLPTFIAGAGTSDPERRKWILDRLKRLMIATPWGFIMTAMDTLQTIWNLEESVDPDTQTERTWVQKLRASNLNFLIV</sequence>
<comment type="subcellular location">
    <subcellularLocation>
        <location evidence="1">Nucleus</location>
    </subcellularLocation>
</comment>
<dbReference type="GO" id="GO:0000981">
    <property type="term" value="F:DNA-binding transcription factor activity, RNA polymerase II-specific"/>
    <property type="evidence" value="ECO:0007669"/>
    <property type="project" value="InterPro"/>
</dbReference>
<dbReference type="PROSITE" id="PS50048">
    <property type="entry name" value="ZN2_CY6_FUNGAL_2"/>
    <property type="match status" value="1"/>
</dbReference>
<gene>
    <name evidence="5" type="ORF">CLUP02_11373</name>
</gene>
<evidence type="ECO:0000256" key="1">
    <source>
        <dbReference type="ARBA" id="ARBA00004123"/>
    </source>
</evidence>
<evidence type="ECO:0000259" key="4">
    <source>
        <dbReference type="PROSITE" id="PS50048"/>
    </source>
</evidence>
<dbReference type="PANTHER" id="PTHR37534:SF51">
    <property type="entry name" value="ACRIFLAVINE SENSITIVITY CONTROL PROTEIN ACR-2"/>
    <property type="match status" value="1"/>
</dbReference>
<accession>A0A9Q8SYD4</accession>
<name>A0A9Q8SYD4_9PEZI</name>
<dbReference type="SUPFAM" id="SSF57701">
    <property type="entry name" value="Zn2/Cys6 DNA-binding domain"/>
    <property type="match status" value="1"/>
</dbReference>
<dbReference type="Proteomes" id="UP000830671">
    <property type="component" value="Chromosome 5"/>
</dbReference>
<dbReference type="GeneID" id="73345351"/>
<proteinExistence type="predicted"/>
<dbReference type="Gene3D" id="4.10.240.10">
    <property type="entry name" value="Zn(2)-C6 fungal-type DNA-binding domain"/>
    <property type="match status" value="1"/>
</dbReference>
<protein>
    <recommendedName>
        <fullName evidence="4">Zn(2)-C6 fungal-type domain-containing protein</fullName>
    </recommendedName>
</protein>
<evidence type="ECO:0000313" key="5">
    <source>
        <dbReference type="EMBL" id="UQC85874.1"/>
    </source>
</evidence>
<dbReference type="SMART" id="SM00066">
    <property type="entry name" value="GAL4"/>
    <property type="match status" value="1"/>
</dbReference>
<dbReference type="EMBL" id="CP019477">
    <property type="protein sequence ID" value="UQC85874.1"/>
    <property type="molecule type" value="Genomic_DNA"/>
</dbReference>
<keyword evidence="2" id="KW-0539">Nucleus</keyword>
<feature type="region of interest" description="Disordered" evidence="3">
    <location>
        <begin position="172"/>
        <end position="207"/>
    </location>
</feature>
<evidence type="ECO:0000313" key="6">
    <source>
        <dbReference type="Proteomes" id="UP000830671"/>
    </source>
</evidence>
<dbReference type="KEGG" id="clup:CLUP02_11373"/>
<dbReference type="GO" id="GO:0045944">
    <property type="term" value="P:positive regulation of transcription by RNA polymerase II"/>
    <property type="evidence" value="ECO:0007669"/>
    <property type="project" value="TreeGrafter"/>
</dbReference>
<dbReference type="AlphaFoldDB" id="A0A9Q8SYD4"/>
<dbReference type="InterPro" id="IPR036864">
    <property type="entry name" value="Zn2-C6_fun-type_DNA-bd_sf"/>
</dbReference>
<organism evidence="5 6">
    <name type="scientific">Colletotrichum lupini</name>
    <dbReference type="NCBI Taxonomy" id="145971"/>
    <lineage>
        <taxon>Eukaryota</taxon>
        <taxon>Fungi</taxon>
        <taxon>Dikarya</taxon>
        <taxon>Ascomycota</taxon>
        <taxon>Pezizomycotina</taxon>
        <taxon>Sordariomycetes</taxon>
        <taxon>Hypocreomycetidae</taxon>
        <taxon>Glomerellales</taxon>
        <taxon>Glomerellaceae</taxon>
        <taxon>Colletotrichum</taxon>
        <taxon>Colletotrichum acutatum species complex</taxon>
    </lineage>
</organism>
<dbReference type="PANTHER" id="PTHR37534">
    <property type="entry name" value="TRANSCRIPTIONAL ACTIVATOR PROTEIN UGA3"/>
    <property type="match status" value="1"/>
</dbReference>
<evidence type="ECO:0000256" key="3">
    <source>
        <dbReference type="SAM" id="MobiDB-lite"/>
    </source>
</evidence>
<feature type="domain" description="Zn(2)-C6 fungal-type" evidence="4">
    <location>
        <begin position="102"/>
        <end position="130"/>
    </location>
</feature>
<dbReference type="GO" id="GO:0000976">
    <property type="term" value="F:transcription cis-regulatory region binding"/>
    <property type="evidence" value="ECO:0007669"/>
    <property type="project" value="TreeGrafter"/>
</dbReference>